<dbReference type="EMBL" id="JBHSBL010000026">
    <property type="protein sequence ID" value="MFC4070856.1"/>
    <property type="molecule type" value="Genomic_DNA"/>
</dbReference>
<comment type="caution">
    <text evidence="1">The sequence shown here is derived from an EMBL/GenBank/DDBJ whole genome shotgun (WGS) entry which is preliminary data.</text>
</comment>
<gene>
    <name evidence="1" type="ORF">ACFO0C_38515</name>
</gene>
<protein>
    <submittedName>
        <fullName evidence="1">Uncharacterized protein</fullName>
    </submittedName>
</protein>
<reference evidence="2" key="1">
    <citation type="journal article" date="2019" name="Int. J. Syst. Evol. Microbiol.">
        <title>The Global Catalogue of Microorganisms (GCM) 10K type strain sequencing project: providing services to taxonomists for standard genome sequencing and annotation.</title>
        <authorList>
            <consortium name="The Broad Institute Genomics Platform"/>
            <consortium name="The Broad Institute Genome Sequencing Center for Infectious Disease"/>
            <person name="Wu L."/>
            <person name="Ma J."/>
        </authorList>
    </citation>
    <scope>NUCLEOTIDE SEQUENCE [LARGE SCALE GENOMIC DNA]</scope>
    <source>
        <strain evidence="2">TBRC 5832</strain>
    </source>
</reference>
<sequence length="198" mass="21998">MENWSAPDLPPGRRPLYMIVMAHRRLMAGKPFRSPLVACYEVARAMALLGYQADLLSIDVSLANLERHGRTILEAEQHVVLNARSFGRIVDPALFLRPDVRRAVKPTTSTAPMVFQQPPILLDGARNAIGRYPHAMVYDFPTSRPLTTPADDVDDLLRAERNALLTASHALSLIVTAWHATPGKIKLNPLLQEHVSRA</sequence>
<dbReference type="RefSeq" id="WP_378071732.1">
    <property type="nucleotide sequence ID" value="NZ_JBHSBL010000026.1"/>
</dbReference>
<name>A0ABV8J5V2_9ACTN</name>
<dbReference type="Proteomes" id="UP001595867">
    <property type="component" value="Unassembled WGS sequence"/>
</dbReference>
<proteinExistence type="predicted"/>
<evidence type="ECO:0000313" key="2">
    <source>
        <dbReference type="Proteomes" id="UP001595867"/>
    </source>
</evidence>
<organism evidence="1 2">
    <name type="scientific">Actinoplanes subglobosus</name>
    <dbReference type="NCBI Taxonomy" id="1547892"/>
    <lineage>
        <taxon>Bacteria</taxon>
        <taxon>Bacillati</taxon>
        <taxon>Actinomycetota</taxon>
        <taxon>Actinomycetes</taxon>
        <taxon>Micromonosporales</taxon>
        <taxon>Micromonosporaceae</taxon>
        <taxon>Actinoplanes</taxon>
    </lineage>
</organism>
<evidence type="ECO:0000313" key="1">
    <source>
        <dbReference type="EMBL" id="MFC4070856.1"/>
    </source>
</evidence>
<accession>A0ABV8J5V2</accession>
<keyword evidence="2" id="KW-1185">Reference proteome</keyword>